<organism evidence="3">
    <name type="scientific">Flexilinea flocculi</name>
    <dbReference type="NCBI Taxonomy" id="1678840"/>
    <lineage>
        <taxon>Bacteria</taxon>
        <taxon>Bacillati</taxon>
        <taxon>Chloroflexota</taxon>
        <taxon>Anaerolineae</taxon>
        <taxon>Anaerolineales</taxon>
        <taxon>Anaerolineaceae</taxon>
        <taxon>Flexilinea</taxon>
    </lineage>
</organism>
<dbReference type="CDD" id="cd20736">
    <property type="entry name" value="PoNe_Nuclease"/>
    <property type="match status" value="1"/>
</dbReference>
<evidence type="ECO:0000313" key="4">
    <source>
        <dbReference type="Proteomes" id="UP000053370"/>
    </source>
</evidence>
<comment type="similarity">
    <text evidence="1 2">Belongs to the UPF0102 family.</text>
</comment>
<dbReference type="STRING" id="1678840.ATC1_1218"/>
<dbReference type="HAMAP" id="MF_00048">
    <property type="entry name" value="UPF0102"/>
    <property type="match status" value="1"/>
</dbReference>
<reference evidence="3" key="1">
    <citation type="journal article" date="2015" name="Genome Announc.">
        <title>Draft Genome Sequence of Anaerolineae Strain TC1, a Novel Isolate from a Methanogenic Wastewater Treatment System.</title>
        <authorList>
            <person name="Matsuura N."/>
            <person name="Tourlousse D.M."/>
            <person name="Sun L."/>
            <person name="Toyonaga M."/>
            <person name="Kuroda K."/>
            <person name="Ohashi A."/>
            <person name="Cruz R."/>
            <person name="Yamaguchi T."/>
            <person name="Sekiguchi Y."/>
        </authorList>
    </citation>
    <scope>NUCLEOTIDE SEQUENCE [LARGE SCALE GENOMIC DNA]</scope>
    <source>
        <strain evidence="3">TC1</strain>
    </source>
</reference>
<dbReference type="Pfam" id="PF02021">
    <property type="entry name" value="UPF0102"/>
    <property type="match status" value="1"/>
</dbReference>
<dbReference type="Proteomes" id="UP000053370">
    <property type="component" value="Unassembled WGS sequence"/>
</dbReference>
<dbReference type="GO" id="GO:0003676">
    <property type="term" value="F:nucleic acid binding"/>
    <property type="evidence" value="ECO:0007669"/>
    <property type="project" value="InterPro"/>
</dbReference>
<keyword evidence="3" id="KW-0255">Endonuclease</keyword>
<evidence type="ECO:0000256" key="1">
    <source>
        <dbReference type="ARBA" id="ARBA00006738"/>
    </source>
</evidence>
<dbReference type="AlphaFoldDB" id="A0A0K8PAE2"/>
<dbReference type="RefSeq" id="WP_062277951.1">
    <property type="nucleotide sequence ID" value="NZ_DF968180.1"/>
</dbReference>
<dbReference type="SUPFAM" id="SSF52980">
    <property type="entry name" value="Restriction endonuclease-like"/>
    <property type="match status" value="1"/>
</dbReference>
<dbReference type="GO" id="GO:0004519">
    <property type="term" value="F:endonuclease activity"/>
    <property type="evidence" value="ECO:0007669"/>
    <property type="project" value="UniProtKB-KW"/>
</dbReference>
<evidence type="ECO:0000256" key="2">
    <source>
        <dbReference type="HAMAP-Rule" id="MF_00048"/>
    </source>
</evidence>
<protein>
    <recommendedName>
        <fullName evidence="2">UPF0102 protein ATC1_1218</fullName>
    </recommendedName>
</protein>
<dbReference type="InterPro" id="IPR011335">
    <property type="entry name" value="Restrct_endonuc-II-like"/>
</dbReference>
<name>A0A0K8PAE2_9CHLR</name>
<dbReference type="EMBL" id="DF968180">
    <property type="protein sequence ID" value="GAP39489.1"/>
    <property type="molecule type" value="Genomic_DNA"/>
</dbReference>
<gene>
    <name evidence="3" type="ORF">ATC1_1218</name>
</gene>
<dbReference type="PANTHER" id="PTHR34039:SF1">
    <property type="entry name" value="UPF0102 PROTEIN YRAN"/>
    <property type="match status" value="1"/>
</dbReference>
<dbReference type="Gene3D" id="3.40.1350.10">
    <property type="match status" value="1"/>
</dbReference>
<dbReference type="PANTHER" id="PTHR34039">
    <property type="entry name" value="UPF0102 PROTEIN YRAN"/>
    <property type="match status" value="1"/>
</dbReference>
<evidence type="ECO:0000313" key="3">
    <source>
        <dbReference type="EMBL" id="GAP39489.1"/>
    </source>
</evidence>
<sequence>MTKHNVTIGHLGENIALQSASQKGMRQIGRNIRTPFGEIDLILVQQDTIVFTEVKTRTSDKFGYPEEAVTKTKLEHMMLSAQYYMEENDLTSAWRIDIVAVSYDPRQKIAVDLKWMENVTADL</sequence>
<dbReference type="NCBIfam" id="NF009150">
    <property type="entry name" value="PRK12497.1-3"/>
    <property type="match status" value="1"/>
</dbReference>
<keyword evidence="3" id="KW-0378">Hydrolase</keyword>
<accession>A0A0K8PAE2</accession>
<keyword evidence="4" id="KW-1185">Reference proteome</keyword>
<dbReference type="InterPro" id="IPR011856">
    <property type="entry name" value="tRNA_endonuc-like_dom_sf"/>
</dbReference>
<dbReference type="InterPro" id="IPR003509">
    <property type="entry name" value="UPF0102_YraN-like"/>
</dbReference>
<keyword evidence="3" id="KW-0540">Nuclease</keyword>
<proteinExistence type="inferred from homology"/>
<dbReference type="OrthoDB" id="9802516at2"/>